<evidence type="ECO:0000259" key="7">
    <source>
        <dbReference type="Pfam" id="PF08281"/>
    </source>
</evidence>
<dbReference type="InterPro" id="IPR007627">
    <property type="entry name" value="RNA_pol_sigma70_r2"/>
</dbReference>
<keyword evidence="4" id="KW-0238">DNA-binding</keyword>
<dbReference type="SUPFAM" id="SSF88659">
    <property type="entry name" value="Sigma3 and sigma4 domains of RNA polymerase sigma factors"/>
    <property type="match status" value="1"/>
</dbReference>
<dbReference type="InterPro" id="IPR014284">
    <property type="entry name" value="RNA_pol_sigma-70_dom"/>
</dbReference>
<evidence type="ECO:0000313" key="8">
    <source>
        <dbReference type="EMBL" id="QEH35189.1"/>
    </source>
</evidence>
<dbReference type="KEGG" id="agv:OJF2_37360"/>
<dbReference type="Gene3D" id="1.10.1740.10">
    <property type="match status" value="1"/>
</dbReference>
<evidence type="ECO:0000313" key="9">
    <source>
        <dbReference type="Proteomes" id="UP000324233"/>
    </source>
</evidence>
<organism evidence="8 9">
    <name type="scientific">Aquisphaera giovannonii</name>
    <dbReference type="NCBI Taxonomy" id="406548"/>
    <lineage>
        <taxon>Bacteria</taxon>
        <taxon>Pseudomonadati</taxon>
        <taxon>Planctomycetota</taxon>
        <taxon>Planctomycetia</taxon>
        <taxon>Isosphaerales</taxon>
        <taxon>Isosphaeraceae</taxon>
        <taxon>Aquisphaera</taxon>
    </lineage>
</organism>
<evidence type="ECO:0000256" key="5">
    <source>
        <dbReference type="ARBA" id="ARBA00023163"/>
    </source>
</evidence>
<dbReference type="OrthoDB" id="276109at2"/>
<dbReference type="GO" id="GO:0016987">
    <property type="term" value="F:sigma factor activity"/>
    <property type="evidence" value="ECO:0007669"/>
    <property type="project" value="UniProtKB-KW"/>
</dbReference>
<dbReference type="AlphaFoldDB" id="A0A5B9W4N8"/>
<gene>
    <name evidence="8" type="primary">sigD_3</name>
    <name evidence="8" type="ORF">OJF2_37360</name>
</gene>
<dbReference type="SUPFAM" id="SSF88946">
    <property type="entry name" value="Sigma2 domain of RNA polymerase sigma factors"/>
    <property type="match status" value="1"/>
</dbReference>
<accession>A0A5B9W4N8</accession>
<evidence type="ECO:0000256" key="2">
    <source>
        <dbReference type="ARBA" id="ARBA00023015"/>
    </source>
</evidence>
<comment type="similarity">
    <text evidence="1">Belongs to the sigma-70 factor family. ECF subfamily.</text>
</comment>
<dbReference type="GO" id="GO:0006352">
    <property type="term" value="P:DNA-templated transcription initiation"/>
    <property type="evidence" value="ECO:0007669"/>
    <property type="project" value="InterPro"/>
</dbReference>
<dbReference type="InterPro" id="IPR013249">
    <property type="entry name" value="RNA_pol_sigma70_r4_t2"/>
</dbReference>
<dbReference type="Gene3D" id="1.10.10.10">
    <property type="entry name" value="Winged helix-like DNA-binding domain superfamily/Winged helix DNA-binding domain"/>
    <property type="match status" value="1"/>
</dbReference>
<dbReference type="PANTHER" id="PTHR43133">
    <property type="entry name" value="RNA POLYMERASE ECF-TYPE SIGMA FACTO"/>
    <property type="match status" value="1"/>
</dbReference>
<keyword evidence="2" id="KW-0805">Transcription regulation</keyword>
<dbReference type="Pfam" id="PF08281">
    <property type="entry name" value="Sigma70_r4_2"/>
    <property type="match status" value="1"/>
</dbReference>
<evidence type="ECO:0000259" key="6">
    <source>
        <dbReference type="Pfam" id="PF04542"/>
    </source>
</evidence>
<dbReference type="PANTHER" id="PTHR43133:SF8">
    <property type="entry name" value="RNA POLYMERASE SIGMA FACTOR HI_1459-RELATED"/>
    <property type="match status" value="1"/>
</dbReference>
<proteinExistence type="inferred from homology"/>
<dbReference type="RefSeq" id="WP_148595018.1">
    <property type="nucleotide sequence ID" value="NZ_CP042997.1"/>
</dbReference>
<keyword evidence="3" id="KW-0731">Sigma factor</keyword>
<dbReference type="NCBIfam" id="TIGR02937">
    <property type="entry name" value="sigma70-ECF"/>
    <property type="match status" value="1"/>
</dbReference>
<dbReference type="Proteomes" id="UP000324233">
    <property type="component" value="Chromosome"/>
</dbReference>
<name>A0A5B9W4N8_9BACT</name>
<dbReference type="InterPro" id="IPR013324">
    <property type="entry name" value="RNA_pol_sigma_r3/r4-like"/>
</dbReference>
<evidence type="ECO:0000256" key="3">
    <source>
        <dbReference type="ARBA" id="ARBA00023082"/>
    </source>
</evidence>
<dbReference type="InterPro" id="IPR036388">
    <property type="entry name" value="WH-like_DNA-bd_sf"/>
</dbReference>
<evidence type="ECO:0000256" key="1">
    <source>
        <dbReference type="ARBA" id="ARBA00010641"/>
    </source>
</evidence>
<reference evidence="8 9" key="1">
    <citation type="submission" date="2019-08" db="EMBL/GenBank/DDBJ databases">
        <title>Deep-cultivation of Planctomycetes and their phenomic and genomic characterization uncovers novel biology.</title>
        <authorList>
            <person name="Wiegand S."/>
            <person name="Jogler M."/>
            <person name="Boedeker C."/>
            <person name="Pinto D."/>
            <person name="Vollmers J."/>
            <person name="Rivas-Marin E."/>
            <person name="Kohn T."/>
            <person name="Peeters S.H."/>
            <person name="Heuer A."/>
            <person name="Rast P."/>
            <person name="Oberbeckmann S."/>
            <person name="Bunk B."/>
            <person name="Jeske O."/>
            <person name="Meyerdierks A."/>
            <person name="Storesund J.E."/>
            <person name="Kallscheuer N."/>
            <person name="Luecker S."/>
            <person name="Lage O.M."/>
            <person name="Pohl T."/>
            <person name="Merkel B.J."/>
            <person name="Hornburger P."/>
            <person name="Mueller R.-W."/>
            <person name="Bruemmer F."/>
            <person name="Labrenz M."/>
            <person name="Spormann A.M."/>
            <person name="Op den Camp H."/>
            <person name="Overmann J."/>
            <person name="Amann R."/>
            <person name="Jetten M.S.M."/>
            <person name="Mascher T."/>
            <person name="Medema M.H."/>
            <person name="Devos D.P."/>
            <person name="Kaster A.-K."/>
            <person name="Ovreas L."/>
            <person name="Rohde M."/>
            <person name="Galperin M.Y."/>
            <person name="Jogler C."/>
        </authorList>
    </citation>
    <scope>NUCLEOTIDE SEQUENCE [LARGE SCALE GENOMIC DNA]</scope>
    <source>
        <strain evidence="8 9">OJF2</strain>
    </source>
</reference>
<feature type="domain" description="RNA polymerase sigma factor 70 region 4 type 2" evidence="7">
    <location>
        <begin position="148"/>
        <end position="200"/>
    </location>
</feature>
<feature type="domain" description="RNA polymerase sigma-70 region 2" evidence="6">
    <location>
        <begin position="39"/>
        <end position="102"/>
    </location>
</feature>
<dbReference type="EMBL" id="CP042997">
    <property type="protein sequence ID" value="QEH35189.1"/>
    <property type="molecule type" value="Genomic_DNA"/>
</dbReference>
<dbReference type="InterPro" id="IPR039425">
    <property type="entry name" value="RNA_pol_sigma-70-like"/>
</dbReference>
<keyword evidence="5" id="KW-0804">Transcription</keyword>
<sequence length="214" mass="24186">MESAPPDDPGGGEEERLLREAARGDQEALRRLLEGHRGRLRRMVALRLDSRLAARVDASDVVQEAMLDAARKLADYERERPLPLYPWLHRLAAERLAAAHRKHLCKNRSVDRERAECDCRDPSAALLVDQLVAGDTTPGHHMLREEQRQRVREALGQLAATDREVLVMRYLEDLTFPEIAAILGVSEGAAKMRHLRAIEKVRSLLKDDDSGPLR</sequence>
<dbReference type="Pfam" id="PF04542">
    <property type="entry name" value="Sigma70_r2"/>
    <property type="match status" value="1"/>
</dbReference>
<dbReference type="InterPro" id="IPR013325">
    <property type="entry name" value="RNA_pol_sigma_r2"/>
</dbReference>
<dbReference type="GO" id="GO:0003677">
    <property type="term" value="F:DNA binding"/>
    <property type="evidence" value="ECO:0007669"/>
    <property type="project" value="UniProtKB-KW"/>
</dbReference>
<protein>
    <submittedName>
        <fullName evidence="8">ECF RNA polymerase sigma factor SigD</fullName>
    </submittedName>
</protein>
<dbReference type="CDD" id="cd06171">
    <property type="entry name" value="Sigma70_r4"/>
    <property type="match status" value="1"/>
</dbReference>
<evidence type="ECO:0000256" key="4">
    <source>
        <dbReference type="ARBA" id="ARBA00023125"/>
    </source>
</evidence>
<keyword evidence="9" id="KW-1185">Reference proteome</keyword>